<name>A0ABU5RWK8_9CYAN</name>
<feature type="compositionally biased region" description="Pro residues" evidence="1">
    <location>
        <begin position="1"/>
        <end position="17"/>
    </location>
</feature>
<dbReference type="Proteomes" id="UP001304461">
    <property type="component" value="Unassembled WGS sequence"/>
</dbReference>
<feature type="region of interest" description="Disordered" evidence="1">
    <location>
        <begin position="1"/>
        <end position="20"/>
    </location>
</feature>
<dbReference type="EMBL" id="JAYGHX010000008">
    <property type="protein sequence ID" value="MEA5392175.1"/>
    <property type="molecule type" value="Genomic_DNA"/>
</dbReference>
<keyword evidence="3" id="KW-1185">Reference proteome</keyword>
<evidence type="ECO:0000313" key="2">
    <source>
        <dbReference type="EMBL" id="MEA5392175.1"/>
    </source>
</evidence>
<gene>
    <name evidence="2" type="ORF">VB738_12995</name>
</gene>
<organism evidence="2 3">
    <name type="scientific">Cyanobium gracile UHCC 0139</name>
    <dbReference type="NCBI Taxonomy" id="3110308"/>
    <lineage>
        <taxon>Bacteria</taxon>
        <taxon>Bacillati</taxon>
        <taxon>Cyanobacteriota</taxon>
        <taxon>Cyanophyceae</taxon>
        <taxon>Synechococcales</taxon>
        <taxon>Prochlorococcaceae</taxon>
        <taxon>Cyanobium</taxon>
    </lineage>
</organism>
<accession>A0ABU5RWK8</accession>
<proteinExistence type="predicted"/>
<reference evidence="2 3" key="1">
    <citation type="submission" date="2023-12" db="EMBL/GenBank/DDBJ databases">
        <title>Baltic Sea Cyanobacteria.</title>
        <authorList>
            <person name="Delbaje E."/>
            <person name="Fewer D.P."/>
            <person name="Shishido T.K."/>
        </authorList>
    </citation>
    <scope>NUCLEOTIDE SEQUENCE [LARGE SCALE GENOMIC DNA]</scope>
    <source>
        <strain evidence="2 3">UHCC 0139</strain>
    </source>
</reference>
<evidence type="ECO:0000313" key="3">
    <source>
        <dbReference type="Proteomes" id="UP001304461"/>
    </source>
</evidence>
<comment type="caution">
    <text evidence="2">The sequence shown here is derived from an EMBL/GenBank/DDBJ whole genome shotgun (WGS) entry which is preliminary data.</text>
</comment>
<dbReference type="RefSeq" id="WP_323306140.1">
    <property type="nucleotide sequence ID" value="NZ_JAYGHX010000008.1"/>
</dbReference>
<protein>
    <submittedName>
        <fullName evidence="2">Uncharacterized protein</fullName>
    </submittedName>
</protein>
<evidence type="ECO:0000256" key="1">
    <source>
        <dbReference type="SAM" id="MobiDB-lite"/>
    </source>
</evidence>
<sequence length="147" mass="16434">MARPPSPRSAPARPKPPTITELKREVLALAGVSSTRELKRTHQDLRHLDFRLKASWLKALEVLQQAAAAYPDWDTHPPEEFKELFAAIDQASEAYGQSIDEGLRLSAQLLQAADDLESLSGELLEEAGELRTVQAASRRQARQRRLN</sequence>